<dbReference type="SUPFAM" id="SSF56672">
    <property type="entry name" value="DNA/RNA polymerases"/>
    <property type="match status" value="1"/>
</dbReference>
<dbReference type="Pfam" id="PF07727">
    <property type="entry name" value="RVT_2"/>
    <property type="match status" value="1"/>
</dbReference>
<dbReference type="Pfam" id="PF13976">
    <property type="entry name" value="gag_pre-integrs"/>
    <property type="match status" value="1"/>
</dbReference>
<feature type="region of interest" description="Disordered" evidence="6">
    <location>
        <begin position="1034"/>
        <end position="1056"/>
    </location>
</feature>
<evidence type="ECO:0000256" key="2">
    <source>
        <dbReference type="ARBA" id="ARBA00022723"/>
    </source>
</evidence>
<dbReference type="Gene3D" id="3.30.420.10">
    <property type="entry name" value="Ribonuclease H-like superfamily/Ribonuclease H"/>
    <property type="match status" value="1"/>
</dbReference>
<keyword evidence="2" id="KW-0479">Metal-binding</keyword>
<feature type="coiled-coil region" evidence="5">
    <location>
        <begin position="197"/>
        <end position="224"/>
    </location>
</feature>
<keyword evidence="1" id="KW-0645">Protease</keyword>
<keyword evidence="5" id="KW-0175">Coiled coil</keyword>
<evidence type="ECO:0000256" key="4">
    <source>
        <dbReference type="ARBA" id="ARBA00022801"/>
    </source>
</evidence>
<dbReference type="InterPro" id="IPR012337">
    <property type="entry name" value="RNaseH-like_sf"/>
</dbReference>
<dbReference type="InterPro" id="IPR054722">
    <property type="entry name" value="PolX-like_BBD"/>
</dbReference>
<dbReference type="Proteomes" id="UP001151760">
    <property type="component" value="Unassembled WGS sequence"/>
</dbReference>
<dbReference type="PROSITE" id="PS50994">
    <property type="entry name" value="INTEGRASE"/>
    <property type="match status" value="1"/>
</dbReference>
<keyword evidence="9" id="KW-1185">Reference proteome</keyword>
<dbReference type="SUPFAM" id="SSF53098">
    <property type="entry name" value="Ribonuclease H-like"/>
    <property type="match status" value="1"/>
</dbReference>
<dbReference type="InterPro" id="IPR013103">
    <property type="entry name" value="RVT_2"/>
</dbReference>
<gene>
    <name evidence="8" type="ORF">Tco_1006039</name>
</gene>
<evidence type="ECO:0000256" key="5">
    <source>
        <dbReference type="SAM" id="Coils"/>
    </source>
</evidence>
<organism evidence="8 9">
    <name type="scientific">Tanacetum coccineum</name>
    <dbReference type="NCBI Taxonomy" id="301880"/>
    <lineage>
        <taxon>Eukaryota</taxon>
        <taxon>Viridiplantae</taxon>
        <taxon>Streptophyta</taxon>
        <taxon>Embryophyta</taxon>
        <taxon>Tracheophyta</taxon>
        <taxon>Spermatophyta</taxon>
        <taxon>Magnoliopsida</taxon>
        <taxon>eudicotyledons</taxon>
        <taxon>Gunneridae</taxon>
        <taxon>Pentapetalae</taxon>
        <taxon>asterids</taxon>
        <taxon>campanulids</taxon>
        <taxon>Asterales</taxon>
        <taxon>Asteraceae</taxon>
        <taxon>Asteroideae</taxon>
        <taxon>Anthemideae</taxon>
        <taxon>Anthemidinae</taxon>
        <taxon>Tanacetum</taxon>
    </lineage>
</organism>
<evidence type="ECO:0000313" key="8">
    <source>
        <dbReference type="EMBL" id="GJT62506.1"/>
    </source>
</evidence>
<dbReference type="InterPro" id="IPR036397">
    <property type="entry name" value="RNaseH_sf"/>
</dbReference>
<protein>
    <submittedName>
        <fullName evidence="8">Retrovirus-related pol polyprotein from transposon TNT 1-94</fullName>
    </submittedName>
</protein>
<dbReference type="InterPro" id="IPR043502">
    <property type="entry name" value="DNA/RNA_pol_sf"/>
</dbReference>
<dbReference type="InterPro" id="IPR001584">
    <property type="entry name" value="Integrase_cat-core"/>
</dbReference>
<evidence type="ECO:0000256" key="3">
    <source>
        <dbReference type="ARBA" id="ARBA00022750"/>
    </source>
</evidence>
<evidence type="ECO:0000313" key="9">
    <source>
        <dbReference type="Proteomes" id="UP001151760"/>
    </source>
</evidence>
<feature type="domain" description="Integrase catalytic" evidence="7">
    <location>
        <begin position="746"/>
        <end position="917"/>
    </location>
</feature>
<dbReference type="CDD" id="cd09272">
    <property type="entry name" value="RNase_HI_RT_Ty1"/>
    <property type="match status" value="1"/>
</dbReference>
<sequence>MNDPIAVANKQNCWTIDYKQLNALYNDFVPQKESFVEQTCSSSSYIPFVKILETKTMPSELPLINELFNIKVGFEKLFLLIKQNSKRASMFYTSKEEIALNDFCRDQVKPLLNELLDYFDGFQNLFQRDIKEMKDAFEQNDVYLDEIERQNDLLKDQLLEASLKHDIELCVLLNHECVDKSLHDELEQVKKKSLEIQEGLKARIKILEKDVQRCEKQSVDFELKLQHEKEKHKWDSSKNKNSKPLDFSWISRIQKLEDENVSLDFKVQSLIKERDNAKMEYKKLFDSIKKTRSQTQKEMDELIAHVSEKTYAYGVIRAKNQNLLDTISELKARMKNGENGMNATSSVKRPKSRDSHVKTSVLDVSKNEAKKEAVYVRKNKQTDNTFSKVVSNKENVIDVAFANPSKAKTLLCVSCMQNVLIPCHDKCVAKHKLNVRSNARRTFSVNSRIPKSSETTFVAPKTRFSEKATQSKTLDTTSVASKSKIDEASASKARDKVSSAFKKKKRNMRDKPLSPFMLNKIRTSRLWQKWFESQPNVMWTPVNTKPHAHTNPSNTKPLVVQIVLWVVDSGCSKHMTGDRSLLRNFVEKFMGTVRFGNDNFAAITGYGDYIHGNITICHVYYVEGLGHNLFSVGQFCDGDLEVAFRSNTCYVRNLEGDDLLTGGRDSNLYTISISDMAASSPICLMSKATSTKSWLWHRRLSHLNFGTINDLTKLDLVDGLPKFKYGKDHLCSACERGKSKKASHPPKLIPSDYSKLELLHMDLCGPMRVASVNGKKYILVIVDDFSRFTWVYFLRSKDETPEIIKKFIAQAQLNYKAKVCKIRTDNGTEFKNATLKAYYEKLGIMQQFSIARTPQQNGVVERRNRTLVEAARTMLIFSRLPEFLWAEAVATTCFTQNRSIINTRHNKTPYELLRGRKPNVEYFHVFGSLCYPTNDRDDLGKMKPKADIGVFIGYSETSRGFRIYNRRTKRIMETIHVKFDELTAIASEHDCLEPELQRFNNQNSSDDLMNTPSKEDLDNLFGPMFEDYFEQKSSDTTINSAAQPTHDQEDSPSTSSIIVDTHEAPPVVTTSDEQTSPISLQESDEFNQEDSADFDGNTQFVPYDSLNHEEIESSTMNLEPSNVQNFHQVQPSTHIWTKDHPLDQVIGDLSKPVMTHQRLHTDSEVCMYALTVSTFEPKNIKEAMADHKGKNVIALKWLWKNKCDADNIVVRNKTRLVAKGYKQEEGIDFEESFAPVARLKAVRMFIAFAAHMNITIFQMDVKTAFLNGPLKEEVYVSQPEGFIDFEFPNHVYRLKKALYGLKQAPRACQSQYAIELLKKHGLDECVSISTLMATERLDADLQGTPTDQTTYRRMIGGLMYLTASRPDIAFATFVCARYQARPTVKHLKEVKRIFRYLRQSYNMGLWYPKDSGFKLIAYSDADHAGCKDDCKSTSGGLQFLGGKLVSWSSKKQDCTTMSIAEAEYVSLSACCAQVIWMHTQLLDYGFKYNRILMYCDSKSAIAISCNPVQHSKTKHIDIRYHFIKEHVERGTVEIYFVGTEYQLADLFTKALPKERFEYLVHRIGMRCMTPTQLESLTKLSS</sequence>
<feature type="region of interest" description="Disordered" evidence="6">
    <location>
        <begin position="337"/>
        <end position="356"/>
    </location>
</feature>
<dbReference type="PANTHER" id="PTHR42648">
    <property type="entry name" value="TRANSPOSASE, PUTATIVE-RELATED"/>
    <property type="match status" value="1"/>
</dbReference>
<name>A0ABQ5FGZ9_9ASTR</name>
<reference evidence="8" key="2">
    <citation type="submission" date="2022-01" db="EMBL/GenBank/DDBJ databases">
        <authorList>
            <person name="Yamashiro T."/>
            <person name="Shiraishi A."/>
            <person name="Satake H."/>
            <person name="Nakayama K."/>
        </authorList>
    </citation>
    <scope>NUCLEOTIDE SEQUENCE</scope>
</reference>
<evidence type="ECO:0000256" key="6">
    <source>
        <dbReference type="SAM" id="MobiDB-lite"/>
    </source>
</evidence>
<dbReference type="InterPro" id="IPR025724">
    <property type="entry name" value="GAG-pre-integrase_dom"/>
</dbReference>
<keyword evidence="3" id="KW-0064">Aspartyl protease</keyword>
<accession>A0ABQ5FGZ9</accession>
<dbReference type="Pfam" id="PF22936">
    <property type="entry name" value="Pol_BBD"/>
    <property type="match status" value="1"/>
</dbReference>
<dbReference type="Pfam" id="PF25597">
    <property type="entry name" value="SH3_retrovirus"/>
    <property type="match status" value="1"/>
</dbReference>
<feature type="region of interest" description="Disordered" evidence="6">
    <location>
        <begin position="468"/>
        <end position="489"/>
    </location>
</feature>
<dbReference type="InterPro" id="IPR039537">
    <property type="entry name" value="Retrotran_Ty1/copia-like"/>
</dbReference>
<dbReference type="PANTHER" id="PTHR42648:SF18">
    <property type="entry name" value="RETROTRANSPOSON, UNCLASSIFIED-LIKE PROTEIN"/>
    <property type="match status" value="1"/>
</dbReference>
<comment type="caution">
    <text evidence="8">The sequence shown here is derived from an EMBL/GenBank/DDBJ whole genome shotgun (WGS) entry which is preliminary data.</text>
</comment>
<dbReference type="Pfam" id="PF00665">
    <property type="entry name" value="rve"/>
    <property type="match status" value="1"/>
</dbReference>
<evidence type="ECO:0000259" key="7">
    <source>
        <dbReference type="PROSITE" id="PS50994"/>
    </source>
</evidence>
<dbReference type="InterPro" id="IPR057670">
    <property type="entry name" value="SH3_retrovirus"/>
</dbReference>
<reference evidence="8" key="1">
    <citation type="journal article" date="2022" name="Int. J. Mol. Sci.">
        <title>Draft Genome of Tanacetum Coccineum: Genomic Comparison of Closely Related Tanacetum-Family Plants.</title>
        <authorList>
            <person name="Yamashiro T."/>
            <person name="Shiraishi A."/>
            <person name="Nakayama K."/>
            <person name="Satake H."/>
        </authorList>
    </citation>
    <scope>NUCLEOTIDE SEQUENCE</scope>
</reference>
<evidence type="ECO:0000256" key="1">
    <source>
        <dbReference type="ARBA" id="ARBA00022670"/>
    </source>
</evidence>
<keyword evidence="4" id="KW-0378">Hydrolase</keyword>
<dbReference type="EMBL" id="BQNB010017382">
    <property type="protein sequence ID" value="GJT62506.1"/>
    <property type="molecule type" value="Genomic_DNA"/>
</dbReference>
<proteinExistence type="predicted"/>
<feature type="compositionally biased region" description="Polar residues" evidence="6">
    <location>
        <begin position="468"/>
        <end position="481"/>
    </location>
</feature>